<keyword evidence="1" id="KW-0378">Hydrolase</keyword>
<evidence type="ECO:0000313" key="1">
    <source>
        <dbReference type="EMBL" id="AQW21953.1"/>
    </source>
</evidence>
<dbReference type="AlphaFoldDB" id="A0A1S6QK45"/>
<dbReference type="EMBL" id="CP018906">
    <property type="protein sequence ID" value="AQW21953.1"/>
    <property type="molecule type" value="Genomic_DNA"/>
</dbReference>
<dbReference type="SUPFAM" id="SSF56784">
    <property type="entry name" value="HAD-like"/>
    <property type="match status" value="1"/>
</dbReference>
<dbReference type="KEGG" id="lcu:PL11_008510"/>
<evidence type="ECO:0000313" key="2">
    <source>
        <dbReference type="Proteomes" id="UP000030361"/>
    </source>
</evidence>
<proteinExistence type="predicted"/>
<protein>
    <submittedName>
        <fullName evidence="1">HAD family hydrolase</fullName>
    </submittedName>
</protein>
<dbReference type="Proteomes" id="UP000030361">
    <property type="component" value="Chromosome"/>
</dbReference>
<dbReference type="PANTHER" id="PTHR19288">
    <property type="entry name" value="4-NITROPHENYLPHOSPHATASE-RELATED"/>
    <property type="match status" value="1"/>
</dbReference>
<dbReference type="NCBIfam" id="TIGR01668">
    <property type="entry name" value="YqeG_hyp_ppase"/>
    <property type="match status" value="1"/>
</dbReference>
<name>A0A1S6QK45_9LACO</name>
<dbReference type="Pfam" id="PF13242">
    <property type="entry name" value="Hydrolase_like"/>
    <property type="match status" value="1"/>
</dbReference>
<dbReference type="RefSeq" id="WP_035167336.1">
    <property type="nucleotide sequence ID" value="NZ_CP018906.1"/>
</dbReference>
<dbReference type="CDD" id="cd16416">
    <property type="entry name" value="HAD_BsYqeG-like"/>
    <property type="match status" value="1"/>
</dbReference>
<dbReference type="InterPro" id="IPR023214">
    <property type="entry name" value="HAD_sf"/>
</dbReference>
<organism evidence="1 2">
    <name type="scientific">Lentilactobacillus curieae</name>
    <dbReference type="NCBI Taxonomy" id="1138822"/>
    <lineage>
        <taxon>Bacteria</taxon>
        <taxon>Bacillati</taxon>
        <taxon>Bacillota</taxon>
        <taxon>Bacilli</taxon>
        <taxon>Lactobacillales</taxon>
        <taxon>Lactobacillaceae</taxon>
        <taxon>Lentilactobacillus</taxon>
    </lineage>
</organism>
<reference evidence="1 2" key="1">
    <citation type="journal article" date="2015" name="Genome Announc.">
        <title>Genome Sequence of Lactobacillus curieae CCTCC M 2011381T, a Novel Producer of Gamma-aminobutyric Acid.</title>
        <authorList>
            <person name="Wang Y."/>
            <person name="Wang Y."/>
            <person name="Lang C."/>
            <person name="Wei D."/>
            <person name="Xu P."/>
            <person name="Xie J."/>
        </authorList>
    </citation>
    <scope>NUCLEOTIDE SEQUENCE [LARGE SCALE GENOMIC DNA]</scope>
    <source>
        <strain evidence="1 2">CCTCC M 2011381</strain>
    </source>
</reference>
<dbReference type="GO" id="GO:0008962">
    <property type="term" value="F:phosphatidylglycerophosphatase activity"/>
    <property type="evidence" value="ECO:0007669"/>
    <property type="project" value="InterPro"/>
</dbReference>
<dbReference type="OrthoDB" id="9787572at2"/>
<dbReference type="NCBIfam" id="TIGR01662">
    <property type="entry name" value="HAD-SF-IIIA"/>
    <property type="match status" value="1"/>
</dbReference>
<dbReference type="eggNOG" id="COG2179">
    <property type="taxonomic scope" value="Bacteria"/>
</dbReference>
<gene>
    <name evidence="1" type="ORF">PL11_008510</name>
</gene>
<dbReference type="Gene3D" id="3.40.50.1000">
    <property type="entry name" value="HAD superfamily/HAD-like"/>
    <property type="match status" value="1"/>
</dbReference>
<dbReference type="InterPro" id="IPR036412">
    <property type="entry name" value="HAD-like_sf"/>
</dbReference>
<dbReference type="GO" id="GO:0005737">
    <property type="term" value="C:cytoplasm"/>
    <property type="evidence" value="ECO:0007669"/>
    <property type="project" value="TreeGrafter"/>
</dbReference>
<dbReference type="InterPro" id="IPR006549">
    <property type="entry name" value="HAD-SF_hydro_IIIA"/>
</dbReference>
<dbReference type="PANTHER" id="PTHR19288:SF25">
    <property type="entry name" value="PHOSPHATIDYLGLYCEROPHOSPHATASE GEP4, MITOCHONDRIAL"/>
    <property type="match status" value="1"/>
</dbReference>
<accession>A0A1S6QK45</accession>
<keyword evidence="2" id="KW-1185">Reference proteome</keyword>
<sequence>MISKFKPTWMFGDIYSISPEFLTANHIKYVLTDLDNTLIPWNQKDGDTRLSLWLKELNKFGIKVIVVSNNSHDRIEKAVADYDVEFISRALKPLTVGINRAMKRYSINPRNVVMVGDQLLTDIFSANNSGIKSALVKPLVSNDGWTTWFNRFVEKYVFKLLKKKYSDIHWQ</sequence>
<dbReference type="InterPro" id="IPR010021">
    <property type="entry name" value="PGPP1/Gep4"/>
</dbReference>